<dbReference type="InterPro" id="IPR012340">
    <property type="entry name" value="NA-bd_OB-fold"/>
</dbReference>
<dbReference type="FunFam" id="3.90.226.10:FF:000089">
    <property type="entry name" value="Membrane-bound serine protease"/>
    <property type="match status" value="1"/>
</dbReference>
<feature type="transmembrane region" description="Helical" evidence="5">
    <location>
        <begin position="287"/>
        <end position="304"/>
    </location>
</feature>
<proteinExistence type="predicted"/>
<evidence type="ECO:0000256" key="2">
    <source>
        <dbReference type="ARBA" id="ARBA00022692"/>
    </source>
</evidence>
<dbReference type="SUPFAM" id="SSF141322">
    <property type="entry name" value="NfeD domain-like"/>
    <property type="match status" value="1"/>
</dbReference>
<dbReference type="Pfam" id="PF25145">
    <property type="entry name" value="NfeD1b_N"/>
    <property type="match status" value="1"/>
</dbReference>
<feature type="domain" description="NfeD-like C-terminal" evidence="6">
    <location>
        <begin position="375"/>
        <end position="431"/>
    </location>
</feature>
<dbReference type="EMBL" id="UOGC01000147">
    <property type="protein sequence ID" value="VAX23151.1"/>
    <property type="molecule type" value="Genomic_DNA"/>
</dbReference>
<keyword evidence="9" id="KW-0378">Hydrolase</keyword>
<protein>
    <submittedName>
        <fullName evidence="9">Membrane-bound ClpP-class protease associated with aq_911</fullName>
    </submittedName>
</protein>
<keyword evidence="2 5" id="KW-0812">Transmembrane</keyword>
<feature type="domain" description="NfeD1b N-terminal" evidence="8">
    <location>
        <begin position="31"/>
        <end position="188"/>
    </location>
</feature>
<feature type="transmembrane region" description="Helical" evidence="5">
    <location>
        <begin position="264"/>
        <end position="281"/>
    </location>
</feature>
<dbReference type="InterPro" id="IPR056738">
    <property type="entry name" value="NfeD1b_N"/>
</dbReference>
<evidence type="ECO:0000256" key="1">
    <source>
        <dbReference type="ARBA" id="ARBA00004141"/>
    </source>
</evidence>
<evidence type="ECO:0000256" key="3">
    <source>
        <dbReference type="ARBA" id="ARBA00022989"/>
    </source>
</evidence>
<dbReference type="PANTHER" id="PTHR33507">
    <property type="entry name" value="INNER MEMBRANE PROTEIN YBBJ"/>
    <property type="match status" value="1"/>
</dbReference>
<feature type="domain" description="NfeD integral membrane" evidence="7">
    <location>
        <begin position="242"/>
        <end position="359"/>
    </location>
</feature>
<evidence type="ECO:0000313" key="9">
    <source>
        <dbReference type="EMBL" id="VAX23151.1"/>
    </source>
</evidence>
<dbReference type="CDD" id="cd07020">
    <property type="entry name" value="Clp_protease_NfeD_1"/>
    <property type="match status" value="1"/>
</dbReference>
<name>A0A3B1C916_9ZZZZ</name>
<reference evidence="9" key="1">
    <citation type="submission" date="2018-06" db="EMBL/GenBank/DDBJ databases">
        <authorList>
            <person name="Zhirakovskaya E."/>
        </authorList>
    </citation>
    <scope>NUCLEOTIDE SEQUENCE</scope>
</reference>
<keyword evidence="4 5" id="KW-0472">Membrane</keyword>
<feature type="transmembrane region" description="Helical" evidence="5">
    <location>
        <begin position="336"/>
        <end position="359"/>
    </location>
</feature>
<dbReference type="InterPro" id="IPR029045">
    <property type="entry name" value="ClpP/crotonase-like_dom_sf"/>
</dbReference>
<dbReference type="PANTHER" id="PTHR33507:SF4">
    <property type="entry name" value="NODULATION COMPETITIVENESS PROTEIN NFED"/>
    <property type="match status" value="1"/>
</dbReference>
<evidence type="ECO:0000259" key="8">
    <source>
        <dbReference type="Pfam" id="PF25145"/>
    </source>
</evidence>
<dbReference type="InterPro" id="IPR052165">
    <property type="entry name" value="Membrane_assoc_protease"/>
</dbReference>
<dbReference type="Pfam" id="PF24961">
    <property type="entry name" value="NfeD_membrane"/>
    <property type="match status" value="1"/>
</dbReference>
<comment type="subcellular location">
    <subcellularLocation>
        <location evidence="1">Membrane</location>
        <topology evidence="1">Multi-pass membrane protein</topology>
    </subcellularLocation>
</comment>
<keyword evidence="3 5" id="KW-1133">Transmembrane helix</keyword>
<accession>A0A3B1C916</accession>
<gene>
    <name evidence="9" type="ORF">MNBD_NITROSPINAE01-359</name>
</gene>
<dbReference type="Pfam" id="PF01957">
    <property type="entry name" value="NfeD"/>
    <property type="match status" value="1"/>
</dbReference>
<dbReference type="GO" id="GO:0008233">
    <property type="term" value="F:peptidase activity"/>
    <property type="evidence" value="ECO:0007669"/>
    <property type="project" value="UniProtKB-KW"/>
</dbReference>
<dbReference type="AlphaFoldDB" id="A0A3B1C916"/>
<dbReference type="GO" id="GO:0006508">
    <property type="term" value="P:proteolysis"/>
    <property type="evidence" value="ECO:0007669"/>
    <property type="project" value="UniProtKB-KW"/>
</dbReference>
<evidence type="ECO:0000259" key="7">
    <source>
        <dbReference type="Pfam" id="PF24961"/>
    </source>
</evidence>
<dbReference type="GO" id="GO:0016020">
    <property type="term" value="C:membrane"/>
    <property type="evidence" value="ECO:0007669"/>
    <property type="project" value="UniProtKB-SubCell"/>
</dbReference>
<dbReference type="Gene3D" id="3.90.226.10">
    <property type="entry name" value="2-enoyl-CoA Hydratase, Chain A, domain 1"/>
    <property type="match status" value="1"/>
</dbReference>
<dbReference type="InterPro" id="IPR056739">
    <property type="entry name" value="NfeD_membrane"/>
</dbReference>
<keyword evidence="9" id="KW-0645">Protease</keyword>
<evidence type="ECO:0000259" key="6">
    <source>
        <dbReference type="Pfam" id="PF01957"/>
    </source>
</evidence>
<organism evidence="9">
    <name type="scientific">hydrothermal vent metagenome</name>
    <dbReference type="NCBI Taxonomy" id="652676"/>
    <lineage>
        <taxon>unclassified sequences</taxon>
        <taxon>metagenomes</taxon>
        <taxon>ecological metagenomes</taxon>
    </lineage>
</organism>
<evidence type="ECO:0000256" key="4">
    <source>
        <dbReference type="ARBA" id="ARBA00023136"/>
    </source>
</evidence>
<evidence type="ECO:0000256" key="5">
    <source>
        <dbReference type="SAM" id="Phobius"/>
    </source>
</evidence>
<sequence length="434" mass="45521">MRNSVISLFLFALGALLISSAPSTGGPDKNVMVITFSGAISPVSAEYITKSIDSANEANAEALIIEIDTPGGLDTSMRLIIKKIQASNVPIVVYVAPTGSRAASAGAFITISAHVAAMAPGTNIGAASPVNMGGGDMDSTMKKKVTNDARAYMRSIAELRGRNADVAEKMVRKGSSISEKEALEQNVIDIISPNLTSLLKSLDGRLVKTASGEKQLATSGATVNRVAMTWRQELFDTLSNPNIAYLLMMLGFYGLFFELSNPGAILPGIVGVIALILAFYSLQTLPINYAGALLILMGVIMFMLEIWVTSFGMLTIGGLIALVIGSLMLVDSPEEYLQISLGVILPTALLTAGFFTFLVGSGLRAQKRSFTSGKEALVGALAVADTDISPNHAGKIFVEGEIWNAVTQDGPIKKGDPVEISSVAGLTVTVKAKG</sequence>
<dbReference type="SUPFAM" id="SSF52096">
    <property type="entry name" value="ClpP/crotonase"/>
    <property type="match status" value="1"/>
</dbReference>
<feature type="transmembrane region" description="Helical" evidence="5">
    <location>
        <begin position="311"/>
        <end position="330"/>
    </location>
</feature>
<dbReference type="Gene3D" id="2.40.50.140">
    <property type="entry name" value="Nucleic acid-binding proteins"/>
    <property type="match status" value="1"/>
</dbReference>
<dbReference type="InterPro" id="IPR002810">
    <property type="entry name" value="NfeD-like_C"/>
</dbReference>